<protein>
    <submittedName>
        <fullName evidence="3">Gamma-glutamylputrescine oxidoreductase</fullName>
        <ecNumber evidence="3">1.4.3.-</ecNumber>
    </submittedName>
</protein>
<dbReference type="GO" id="GO:0016491">
    <property type="term" value="F:oxidoreductase activity"/>
    <property type="evidence" value="ECO:0007669"/>
    <property type="project" value="UniProtKB-KW"/>
</dbReference>
<dbReference type="PRINTS" id="PR00411">
    <property type="entry name" value="PNDRDTASEI"/>
</dbReference>
<feature type="domain" description="FAD dependent oxidoreductase" evidence="2">
    <location>
        <begin position="39"/>
        <end position="390"/>
    </location>
</feature>
<sequence length="436" mass="47745">MDMFAHPYAGSGAYPDSYYAASANPAPLRPRLEGRHEVDICVVGGGYSGLSTAITLLEQGHSVTLIEGARIGWGASGRNGGQIVNGLNAGLHVFRRRFGNEVAQKVAALFMEGGEIIRDRVARYGIDCDLKEGNVFAAFNDRHMRELREKRDLWASYGLNSLQMLGRDEMREHATTDLYCGGMIDTKGGHMHPLNLALGEAAAVESLGGTIHEMSPVIFADTDAPRPVLRTEGGEIEARTLVLCGNAYLKGVVPGLEWRVMPVSTQVMATEPLGAERARALMPADTCVEDVRYILDYYRMSADHRLLFGGGSVYGGTDPKDIKRKLVRSMERVFPSLKDTAIEHAWSGNFALSFTRVPQMGRIGTSTYFAHGYSGHGVSGSHLFGRILGEAIHGDLSRFDMFANLPWLPFPGGRTFRVPYSVLGSWWYAARDRLGV</sequence>
<keyword evidence="4" id="KW-1185">Reference proteome</keyword>
<dbReference type="STRING" id="315423.SAMN04488020_101181"/>
<keyword evidence="1 3" id="KW-0560">Oxidoreductase</keyword>
<dbReference type="InterPro" id="IPR036188">
    <property type="entry name" value="FAD/NAD-bd_sf"/>
</dbReference>
<dbReference type="Gene3D" id="3.30.9.10">
    <property type="entry name" value="D-Amino Acid Oxidase, subunit A, domain 2"/>
    <property type="match status" value="1"/>
</dbReference>
<evidence type="ECO:0000259" key="2">
    <source>
        <dbReference type="Pfam" id="PF01266"/>
    </source>
</evidence>
<dbReference type="PANTHER" id="PTHR13847">
    <property type="entry name" value="SARCOSINE DEHYDROGENASE-RELATED"/>
    <property type="match status" value="1"/>
</dbReference>
<dbReference type="SUPFAM" id="SSF51905">
    <property type="entry name" value="FAD/NAD(P)-binding domain"/>
    <property type="match status" value="1"/>
</dbReference>
<dbReference type="EMBL" id="FWFV01000001">
    <property type="protein sequence ID" value="SLN13439.1"/>
    <property type="molecule type" value="Genomic_DNA"/>
</dbReference>
<gene>
    <name evidence="3" type="primary">puuB</name>
    <name evidence="3" type="ORF">PAM7066_00183</name>
</gene>
<evidence type="ECO:0000313" key="3">
    <source>
        <dbReference type="EMBL" id="SLN13439.1"/>
    </source>
</evidence>
<dbReference type="Pfam" id="PF01266">
    <property type="entry name" value="DAO"/>
    <property type="match status" value="1"/>
</dbReference>
<dbReference type="GO" id="GO:0005737">
    <property type="term" value="C:cytoplasm"/>
    <property type="evidence" value="ECO:0007669"/>
    <property type="project" value="TreeGrafter"/>
</dbReference>
<evidence type="ECO:0000256" key="1">
    <source>
        <dbReference type="ARBA" id="ARBA00023002"/>
    </source>
</evidence>
<reference evidence="3 4" key="1">
    <citation type="submission" date="2017-03" db="EMBL/GenBank/DDBJ databases">
        <authorList>
            <person name="Afonso C.L."/>
            <person name="Miller P.J."/>
            <person name="Scott M.A."/>
            <person name="Spackman E."/>
            <person name="Goraichik I."/>
            <person name="Dimitrov K.M."/>
            <person name="Suarez D.L."/>
            <person name="Swayne D.E."/>
        </authorList>
    </citation>
    <scope>NUCLEOTIDE SEQUENCE [LARGE SCALE GENOMIC DNA]</scope>
    <source>
        <strain evidence="3 4">CECT 7066</strain>
    </source>
</reference>
<proteinExistence type="predicted"/>
<name>A0A1Y5RBU5_9RHOB</name>
<accession>A0A1Y5RBU5</accession>
<organism evidence="3 4">
    <name type="scientific">Palleronia marisminoris</name>
    <dbReference type="NCBI Taxonomy" id="315423"/>
    <lineage>
        <taxon>Bacteria</taxon>
        <taxon>Pseudomonadati</taxon>
        <taxon>Pseudomonadota</taxon>
        <taxon>Alphaproteobacteria</taxon>
        <taxon>Rhodobacterales</taxon>
        <taxon>Roseobacteraceae</taxon>
        <taxon>Palleronia</taxon>
    </lineage>
</organism>
<dbReference type="Gene3D" id="3.50.50.60">
    <property type="entry name" value="FAD/NAD(P)-binding domain"/>
    <property type="match status" value="1"/>
</dbReference>
<dbReference type="EC" id="1.4.3.-" evidence="3"/>
<dbReference type="OrthoDB" id="9806601at2"/>
<dbReference type="Proteomes" id="UP000193870">
    <property type="component" value="Unassembled WGS sequence"/>
</dbReference>
<dbReference type="InterPro" id="IPR006076">
    <property type="entry name" value="FAD-dep_OxRdtase"/>
</dbReference>
<dbReference type="AlphaFoldDB" id="A0A1Y5RBU5"/>
<evidence type="ECO:0000313" key="4">
    <source>
        <dbReference type="Proteomes" id="UP000193870"/>
    </source>
</evidence>
<dbReference type="PANTHER" id="PTHR13847:SF275">
    <property type="entry name" value="GAMMA-GLUTAMYLPUTRESCINE OXIDOREDUCTASE"/>
    <property type="match status" value="1"/>
</dbReference>
<dbReference type="RefSeq" id="WP_090928584.1">
    <property type="nucleotide sequence ID" value="NZ_FOPF01000001.1"/>
</dbReference>